<dbReference type="InterPro" id="IPR035906">
    <property type="entry name" value="MetI-like_sf"/>
</dbReference>
<accession>A0A6B1D913</accession>
<evidence type="ECO:0000256" key="2">
    <source>
        <dbReference type="ARBA" id="ARBA00022448"/>
    </source>
</evidence>
<dbReference type="SUPFAM" id="SSF161098">
    <property type="entry name" value="MetI-like"/>
    <property type="match status" value="1"/>
</dbReference>
<evidence type="ECO:0000259" key="8">
    <source>
        <dbReference type="PROSITE" id="PS50928"/>
    </source>
</evidence>
<comment type="caution">
    <text evidence="9">The sequence shown here is derived from an EMBL/GenBank/DDBJ whole genome shotgun (WGS) entry which is preliminary data.</text>
</comment>
<dbReference type="InterPro" id="IPR000515">
    <property type="entry name" value="MetI-like"/>
</dbReference>
<feature type="transmembrane region" description="Helical" evidence="7">
    <location>
        <begin position="95"/>
        <end position="115"/>
    </location>
</feature>
<dbReference type="PROSITE" id="PS50928">
    <property type="entry name" value="ABC_TM1"/>
    <property type="match status" value="1"/>
</dbReference>
<dbReference type="CDD" id="cd06261">
    <property type="entry name" value="TM_PBP2"/>
    <property type="match status" value="1"/>
</dbReference>
<feature type="transmembrane region" description="Helical" evidence="7">
    <location>
        <begin position="124"/>
        <end position="148"/>
    </location>
</feature>
<feature type="transmembrane region" description="Helical" evidence="7">
    <location>
        <begin position="29"/>
        <end position="49"/>
    </location>
</feature>
<feature type="transmembrane region" description="Helical" evidence="7">
    <location>
        <begin position="257"/>
        <end position="279"/>
    </location>
</feature>
<keyword evidence="5 7" id="KW-1133">Transmembrane helix</keyword>
<dbReference type="AlphaFoldDB" id="A0A6B1D913"/>
<keyword evidence="4 7" id="KW-0812">Transmembrane</keyword>
<comment type="subcellular location">
    <subcellularLocation>
        <location evidence="1 7">Cell membrane</location>
        <topology evidence="1 7">Multi-pass membrane protein</topology>
    </subcellularLocation>
</comment>
<organism evidence="9">
    <name type="scientific">Caldilineaceae bacterium SB0661_bin_32</name>
    <dbReference type="NCBI Taxonomy" id="2605255"/>
    <lineage>
        <taxon>Bacteria</taxon>
        <taxon>Bacillati</taxon>
        <taxon>Chloroflexota</taxon>
        <taxon>Caldilineae</taxon>
        <taxon>Caldilineales</taxon>
        <taxon>Caldilineaceae</taxon>
    </lineage>
</organism>
<sequence length="294" mass="33014">MTNSEGQIAGLPAQNRTLHLSGRALGKSIFYLGGLIAAAAFALPFFWMVSTSLKVPGDVFISPPKWIPWPLQWQAYPEAWTFIPFFSYTINTLQIAIPSIIGILFSCTLTAYGFARIRAWGRDVLFFICLSTMMIPWAVTMVPLFIIFKNLGWTGTYLPLIVPNFLGSAFYIFLLRQFFLTIPMELSDAARVDGCSEFGIFARIILPLSKPVLATVTLFEFNRVWSDYLAPLIFLTRQEHFTIALGLTYFLDRDRPLWNLAMAGNTMAILPVILVFVLAQRAFIEGITLTGIKG</sequence>
<dbReference type="PANTHER" id="PTHR43744:SF8">
    <property type="entry name" value="SN-GLYCEROL-3-PHOSPHATE TRANSPORT SYSTEM PERMEASE PROTEIN UGPE"/>
    <property type="match status" value="1"/>
</dbReference>
<dbReference type="Pfam" id="PF00528">
    <property type="entry name" value="BPD_transp_1"/>
    <property type="match status" value="1"/>
</dbReference>
<name>A0A6B1D913_9CHLR</name>
<dbReference type="Gene3D" id="1.10.3720.10">
    <property type="entry name" value="MetI-like"/>
    <property type="match status" value="1"/>
</dbReference>
<protein>
    <submittedName>
        <fullName evidence="9">Carbohydrate ABC transporter permease</fullName>
    </submittedName>
</protein>
<keyword evidence="3" id="KW-1003">Cell membrane</keyword>
<evidence type="ECO:0000313" key="9">
    <source>
        <dbReference type="EMBL" id="MYC96009.1"/>
    </source>
</evidence>
<keyword evidence="6 7" id="KW-0472">Membrane</keyword>
<dbReference type="GO" id="GO:0005886">
    <property type="term" value="C:plasma membrane"/>
    <property type="evidence" value="ECO:0007669"/>
    <property type="project" value="UniProtKB-SubCell"/>
</dbReference>
<feature type="domain" description="ABC transmembrane type-1" evidence="8">
    <location>
        <begin position="89"/>
        <end position="279"/>
    </location>
</feature>
<evidence type="ECO:0000256" key="4">
    <source>
        <dbReference type="ARBA" id="ARBA00022692"/>
    </source>
</evidence>
<dbReference type="GO" id="GO:0055085">
    <property type="term" value="P:transmembrane transport"/>
    <property type="evidence" value="ECO:0007669"/>
    <property type="project" value="InterPro"/>
</dbReference>
<comment type="similarity">
    <text evidence="7">Belongs to the binding-protein-dependent transport system permease family.</text>
</comment>
<reference evidence="9" key="1">
    <citation type="submission" date="2019-09" db="EMBL/GenBank/DDBJ databases">
        <title>Characterisation of the sponge microbiome using genome-centric metagenomics.</title>
        <authorList>
            <person name="Engelberts J.P."/>
            <person name="Robbins S.J."/>
            <person name="De Goeij J.M."/>
            <person name="Aranda M."/>
            <person name="Bell S.C."/>
            <person name="Webster N.S."/>
        </authorList>
    </citation>
    <scope>NUCLEOTIDE SEQUENCE</scope>
    <source>
        <strain evidence="9">SB0661_bin_32</strain>
    </source>
</reference>
<gene>
    <name evidence="9" type="ORF">F4X14_13695</name>
</gene>
<keyword evidence="2 7" id="KW-0813">Transport</keyword>
<dbReference type="PANTHER" id="PTHR43744">
    <property type="entry name" value="ABC TRANSPORTER PERMEASE PROTEIN MG189-RELATED-RELATED"/>
    <property type="match status" value="1"/>
</dbReference>
<evidence type="ECO:0000256" key="3">
    <source>
        <dbReference type="ARBA" id="ARBA00022475"/>
    </source>
</evidence>
<dbReference type="EMBL" id="VXMH01000071">
    <property type="protein sequence ID" value="MYC96009.1"/>
    <property type="molecule type" value="Genomic_DNA"/>
</dbReference>
<evidence type="ECO:0000256" key="1">
    <source>
        <dbReference type="ARBA" id="ARBA00004651"/>
    </source>
</evidence>
<feature type="transmembrane region" description="Helical" evidence="7">
    <location>
        <begin position="160"/>
        <end position="179"/>
    </location>
</feature>
<evidence type="ECO:0000256" key="6">
    <source>
        <dbReference type="ARBA" id="ARBA00023136"/>
    </source>
</evidence>
<evidence type="ECO:0000256" key="5">
    <source>
        <dbReference type="ARBA" id="ARBA00022989"/>
    </source>
</evidence>
<proteinExistence type="inferred from homology"/>
<evidence type="ECO:0000256" key="7">
    <source>
        <dbReference type="RuleBase" id="RU363032"/>
    </source>
</evidence>